<dbReference type="EMBL" id="LR797167">
    <property type="protein sequence ID" value="CAB4191285.1"/>
    <property type="molecule type" value="Genomic_DNA"/>
</dbReference>
<evidence type="ECO:0000313" key="2">
    <source>
        <dbReference type="EMBL" id="CAB4163572.1"/>
    </source>
</evidence>
<proteinExistence type="predicted"/>
<name>A0A6J5MHX3_9CAUD</name>
<dbReference type="Gene3D" id="3.90.320.10">
    <property type="match status" value="1"/>
</dbReference>
<evidence type="ECO:0000313" key="1">
    <source>
        <dbReference type="EMBL" id="CAB4145731.1"/>
    </source>
</evidence>
<dbReference type="InterPro" id="IPR011604">
    <property type="entry name" value="PDDEXK-like_dom_sf"/>
</dbReference>
<evidence type="ECO:0000313" key="3">
    <source>
        <dbReference type="EMBL" id="CAB4191285.1"/>
    </source>
</evidence>
<organism evidence="1">
    <name type="scientific">uncultured Caudovirales phage</name>
    <dbReference type="NCBI Taxonomy" id="2100421"/>
    <lineage>
        <taxon>Viruses</taxon>
        <taxon>Duplodnaviria</taxon>
        <taxon>Heunggongvirae</taxon>
        <taxon>Uroviricota</taxon>
        <taxon>Caudoviricetes</taxon>
        <taxon>Peduoviridae</taxon>
        <taxon>Maltschvirus</taxon>
        <taxon>Maltschvirus maltsch</taxon>
    </lineage>
</organism>
<dbReference type="EMBL" id="LR796455">
    <property type="protein sequence ID" value="CAB4145731.1"/>
    <property type="molecule type" value="Genomic_DNA"/>
</dbReference>
<sequence length="269" mass="30315">MSKPKPEIGLLQKYVDEAMMVAHQKQERRKYLGASRWGESCSRKLAYEYHGQKADAPFAGRTLRIFNCGHDGEERMAEYMKTAGFEIITHSPSGGQIGFSACDEKMKGHIDGAITAGPEIPGLNYPCIWENKMLGKKSFDDCVKKGIKESKPVYYAQVNIYMAYMELPQALFTAQNRDSCEIYHEVVNFDARCAQECSDKAFNIVNSANPDEFPRISNDPANFLCKFCDFRNTCHGISPDFVGSDPNTIIEPDFTNQDTPKPKSPFLFI</sequence>
<protein>
    <recommendedName>
        <fullName evidence="4">PD-(D/E)XK nuclease superfamily</fullName>
    </recommendedName>
</protein>
<gene>
    <name evidence="3" type="ORF">UFOVP1222_15</name>
    <name evidence="1" type="ORF">UFOVP477_32</name>
    <name evidence="2" type="ORF">UFOVP798_36</name>
</gene>
<accession>A0A6J5MHX3</accession>
<dbReference type="EMBL" id="LR796752">
    <property type="protein sequence ID" value="CAB4163572.1"/>
    <property type="molecule type" value="Genomic_DNA"/>
</dbReference>
<reference evidence="1" key="1">
    <citation type="submission" date="2020-04" db="EMBL/GenBank/DDBJ databases">
        <authorList>
            <person name="Chiriac C."/>
            <person name="Salcher M."/>
            <person name="Ghai R."/>
            <person name="Kavagutti S V."/>
        </authorList>
    </citation>
    <scope>NUCLEOTIDE SEQUENCE</scope>
</reference>
<evidence type="ECO:0008006" key="4">
    <source>
        <dbReference type="Google" id="ProtNLM"/>
    </source>
</evidence>